<dbReference type="SUPFAM" id="SSF52047">
    <property type="entry name" value="RNI-like"/>
    <property type="match status" value="1"/>
</dbReference>
<dbReference type="PANTHER" id="PTHR24111:SF0">
    <property type="entry name" value="LEUCINE-RICH REPEAT-CONTAINING PROTEIN"/>
    <property type="match status" value="1"/>
</dbReference>
<organism evidence="2">
    <name type="scientific">Arcella intermedia</name>
    <dbReference type="NCBI Taxonomy" id="1963864"/>
    <lineage>
        <taxon>Eukaryota</taxon>
        <taxon>Amoebozoa</taxon>
        <taxon>Tubulinea</taxon>
        <taxon>Elardia</taxon>
        <taxon>Arcellinida</taxon>
        <taxon>Sphaerothecina</taxon>
        <taxon>Arcellidae</taxon>
        <taxon>Arcella</taxon>
    </lineage>
</organism>
<dbReference type="AlphaFoldDB" id="A0A6B2LIN5"/>
<dbReference type="EMBL" id="GIBP01007711">
    <property type="protein sequence ID" value="NDV36680.1"/>
    <property type="molecule type" value="Transcribed_RNA"/>
</dbReference>
<evidence type="ECO:0000313" key="2">
    <source>
        <dbReference type="EMBL" id="NDV36680.1"/>
    </source>
</evidence>
<protein>
    <submittedName>
        <fullName evidence="2">Uncharacterized protein</fullName>
    </submittedName>
</protein>
<accession>A0A6B2LIN5</accession>
<keyword evidence="1" id="KW-0677">Repeat</keyword>
<dbReference type="Pfam" id="PF13516">
    <property type="entry name" value="LRR_6"/>
    <property type="match status" value="1"/>
</dbReference>
<dbReference type="InterPro" id="IPR052201">
    <property type="entry name" value="LRR-containing_regulator"/>
</dbReference>
<reference evidence="2" key="1">
    <citation type="journal article" date="2020" name="J. Eukaryot. Microbiol.">
        <title>De novo Sequencing, Assembly and Annotation of the Transcriptome for the Free-Living Testate Amoeba Arcella intermedia.</title>
        <authorList>
            <person name="Ribeiro G.M."/>
            <person name="Porfirio-Sousa A.L."/>
            <person name="Maurer-Alcala X.X."/>
            <person name="Katz L.A."/>
            <person name="Lahr D.J.G."/>
        </authorList>
    </citation>
    <scope>NUCLEOTIDE SEQUENCE</scope>
</reference>
<evidence type="ECO:0000256" key="1">
    <source>
        <dbReference type="ARBA" id="ARBA00022737"/>
    </source>
</evidence>
<proteinExistence type="predicted"/>
<sequence length="164" mass="18659">MNLMGCNIGDGGSRLISTFLKTNSTLTTLSLSANKIGDIGVSYISEALKINSTISTILLTTNSQITTNGVRSILEALQFNTTLTELQLTFYETTYLSSIWHCLSSNKIAYKYRHWPKSHKLFSKKEQKIFEELMLIFIQYSIPRDLSVYFITVLFQFSISFQLN</sequence>
<dbReference type="PANTHER" id="PTHR24111">
    <property type="entry name" value="LEUCINE-RICH REPEAT-CONTAINING PROTEIN 34"/>
    <property type="match status" value="1"/>
</dbReference>
<dbReference type="InterPro" id="IPR001611">
    <property type="entry name" value="Leu-rich_rpt"/>
</dbReference>
<dbReference type="Gene3D" id="3.80.10.10">
    <property type="entry name" value="Ribonuclease Inhibitor"/>
    <property type="match status" value="1"/>
</dbReference>
<dbReference type="InterPro" id="IPR032675">
    <property type="entry name" value="LRR_dom_sf"/>
</dbReference>
<name>A0A6B2LIN5_9EUKA</name>